<evidence type="ECO:0000256" key="1">
    <source>
        <dbReference type="ARBA" id="ARBA00023002"/>
    </source>
</evidence>
<dbReference type="Proteomes" id="UP000319769">
    <property type="component" value="Unassembled WGS sequence"/>
</dbReference>
<name>A0A5N0VIB1_9PSEU</name>
<dbReference type="PANTHER" id="PTHR35176">
    <property type="entry name" value="HEME OXYGENASE HI_0854-RELATED"/>
    <property type="match status" value="1"/>
</dbReference>
<dbReference type="PANTHER" id="PTHR35176:SF6">
    <property type="entry name" value="HEME OXYGENASE HI_0854-RELATED"/>
    <property type="match status" value="1"/>
</dbReference>
<dbReference type="SUPFAM" id="SSF50475">
    <property type="entry name" value="FMN-binding split barrel"/>
    <property type="match status" value="1"/>
</dbReference>
<dbReference type="AlphaFoldDB" id="A0A5N0VIB1"/>
<dbReference type="InterPro" id="IPR052019">
    <property type="entry name" value="F420H2_bilvrd_red/Heme_oxyg"/>
</dbReference>
<dbReference type="InterPro" id="IPR012349">
    <property type="entry name" value="Split_barrel_FMN-bd"/>
</dbReference>
<dbReference type="EMBL" id="VMNW02000007">
    <property type="protein sequence ID" value="KAA9164412.1"/>
    <property type="molecule type" value="Genomic_DNA"/>
</dbReference>
<dbReference type="GO" id="GO:0005829">
    <property type="term" value="C:cytosol"/>
    <property type="evidence" value="ECO:0007669"/>
    <property type="project" value="TreeGrafter"/>
</dbReference>
<feature type="region of interest" description="Disordered" evidence="2">
    <location>
        <begin position="1"/>
        <end position="22"/>
    </location>
</feature>
<accession>A0A5N0VIB1</accession>
<organism evidence="4 5">
    <name type="scientific">Amycolatopsis acidicola</name>
    <dbReference type="NCBI Taxonomy" id="2596893"/>
    <lineage>
        <taxon>Bacteria</taxon>
        <taxon>Bacillati</taxon>
        <taxon>Actinomycetota</taxon>
        <taxon>Actinomycetes</taxon>
        <taxon>Pseudonocardiales</taxon>
        <taxon>Pseudonocardiaceae</taxon>
        <taxon>Amycolatopsis</taxon>
    </lineage>
</organism>
<comment type="caution">
    <text evidence="4">The sequence shown here is derived from an EMBL/GenBank/DDBJ whole genome shotgun (WGS) entry which is preliminary data.</text>
</comment>
<dbReference type="InterPro" id="IPR011576">
    <property type="entry name" value="Pyridox_Oxase_N"/>
</dbReference>
<dbReference type="OrthoDB" id="158738at2"/>
<evidence type="ECO:0000313" key="4">
    <source>
        <dbReference type="EMBL" id="KAA9164412.1"/>
    </source>
</evidence>
<protein>
    <recommendedName>
        <fullName evidence="3">Pyridoxamine 5'-phosphate oxidase N-terminal domain-containing protein</fullName>
    </recommendedName>
</protein>
<evidence type="ECO:0000313" key="5">
    <source>
        <dbReference type="Proteomes" id="UP000319769"/>
    </source>
</evidence>
<keyword evidence="1" id="KW-0560">Oxidoreductase</keyword>
<reference evidence="4" key="1">
    <citation type="submission" date="2019-09" db="EMBL/GenBank/DDBJ databases">
        <authorList>
            <person name="Teo W.F.A."/>
            <person name="Duangmal K."/>
        </authorList>
    </citation>
    <scope>NUCLEOTIDE SEQUENCE [LARGE SCALE GENOMIC DNA]</scope>
    <source>
        <strain evidence="4">K81G1</strain>
    </source>
</reference>
<dbReference type="GO" id="GO:0070967">
    <property type="term" value="F:coenzyme F420 binding"/>
    <property type="evidence" value="ECO:0007669"/>
    <property type="project" value="TreeGrafter"/>
</dbReference>
<evidence type="ECO:0000256" key="2">
    <source>
        <dbReference type="SAM" id="MobiDB-lite"/>
    </source>
</evidence>
<evidence type="ECO:0000259" key="3">
    <source>
        <dbReference type="Pfam" id="PF01243"/>
    </source>
</evidence>
<proteinExistence type="predicted"/>
<sequence>MPGWKRSRQVITPRTGAARRSSPGWCAARWKGANMGADRRAEIKMTPAEQEEFLRPTGKMALSTIGPDGYIHTTALYYAFLGDEVAFLAKRKAQKVVNVRRDPRVTVMREEGEKYYDLRGLTLIGDGEVRDDRDALWTVGEYLYRTRHSGADDSPADVERIVERSIHNRAVIVVHPKRVISWDHRKLRAAQPAGKA</sequence>
<dbReference type="Gene3D" id="2.30.110.10">
    <property type="entry name" value="Electron Transport, Fmn-binding Protein, Chain A"/>
    <property type="match status" value="1"/>
</dbReference>
<keyword evidence="5" id="KW-1185">Reference proteome</keyword>
<feature type="domain" description="Pyridoxamine 5'-phosphate oxidase N-terminal" evidence="3">
    <location>
        <begin position="48"/>
        <end position="182"/>
    </location>
</feature>
<dbReference type="GO" id="GO:0016627">
    <property type="term" value="F:oxidoreductase activity, acting on the CH-CH group of donors"/>
    <property type="evidence" value="ECO:0007669"/>
    <property type="project" value="TreeGrafter"/>
</dbReference>
<gene>
    <name evidence="4" type="ORF">FPZ12_007410</name>
</gene>
<dbReference type="Pfam" id="PF01243">
    <property type="entry name" value="PNPOx_N"/>
    <property type="match status" value="1"/>
</dbReference>